<dbReference type="AlphaFoldDB" id="A0A2N3XYS8"/>
<dbReference type="Proteomes" id="UP000233786">
    <property type="component" value="Unassembled WGS sequence"/>
</dbReference>
<comment type="similarity">
    <text evidence="1 3 4">Belongs to the glutamine synthetase family.</text>
</comment>
<dbReference type="STRING" id="994479.GCA_000194155_03677"/>
<accession>A0A2N3XYS8</accession>
<feature type="domain" description="GS catalytic" evidence="5">
    <location>
        <begin position="136"/>
        <end position="472"/>
    </location>
</feature>
<evidence type="ECO:0000256" key="4">
    <source>
        <dbReference type="RuleBase" id="RU000384"/>
    </source>
</evidence>
<dbReference type="InterPro" id="IPR008146">
    <property type="entry name" value="Gln_synth_cat_dom"/>
</dbReference>
<protein>
    <submittedName>
        <fullName evidence="6">Glutamine synthetase</fullName>
    </submittedName>
</protein>
<dbReference type="Pfam" id="PF00120">
    <property type="entry name" value="Gln-synt_C"/>
    <property type="match status" value="1"/>
</dbReference>
<dbReference type="Gene3D" id="3.10.20.70">
    <property type="entry name" value="Glutamine synthetase, N-terminal domain"/>
    <property type="match status" value="1"/>
</dbReference>
<dbReference type="SMART" id="SM01230">
    <property type="entry name" value="Gln-synt_C"/>
    <property type="match status" value="1"/>
</dbReference>
<evidence type="ECO:0000313" key="7">
    <source>
        <dbReference type="Proteomes" id="UP000233786"/>
    </source>
</evidence>
<dbReference type="SUPFAM" id="SSF55931">
    <property type="entry name" value="Glutamine synthetase/guanido kinase"/>
    <property type="match status" value="1"/>
</dbReference>
<keyword evidence="2" id="KW-0436">Ligase</keyword>
<dbReference type="PANTHER" id="PTHR43785">
    <property type="entry name" value="GAMMA-GLUTAMYLPUTRESCINE SYNTHETASE"/>
    <property type="match status" value="1"/>
</dbReference>
<evidence type="ECO:0000313" key="6">
    <source>
        <dbReference type="EMBL" id="PKW15779.1"/>
    </source>
</evidence>
<dbReference type="GO" id="GO:0004356">
    <property type="term" value="F:glutamine synthetase activity"/>
    <property type="evidence" value="ECO:0007669"/>
    <property type="project" value="InterPro"/>
</dbReference>
<dbReference type="GO" id="GO:0006542">
    <property type="term" value="P:glutamine biosynthetic process"/>
    <property type="evidence" value="ECO:0007669"/>
    <property type="project" value="InterPro"/>
</dbReference>
<dbReference type="InterPro" id="IPR036651">
    <property type="entry name" value="Gln_synt_N_sf"/>
</dbReference>
<evidence type="ECO:0000256" key="2">
    <source>
        <dbReference type="ARBA" id="ARBA00022598"/>
    </source>
</evidence>
<dbReference type="Gene3D" id="3.30.590.10">
    <property type="entry name" value="Glutamine synthetase/guanido kinase, catalytic domain"/>
    <property type="match status" value="1"/>
</dbReference>
<dbReference type="SUPFAM" id="SSF54368">
    <property type="entry name" value="Glutamine synthetase, N-terminal domain"/>
    <property type="match status" value="1"/>
</dbReference>
<evidence type="ECO:0000256" key="1">
    <source>
        <dbReference type="ARBA" id="ARBA00009897"/>
    </source>
</evidence>
<organism evidence="6 7">
    <name type="scientific">Saccharopolyspora spinosa</name>
    <dbReference type="NCBI Taxonomy" id="60894"/>
    <lineage>
        <taxon>Bacteria</taxon>
        <taxon>Bacillati</taxon>
        <taxon>Actinomycetota</taxon>
        <taxon>Actinomycetes</taxon>
        <taxon>Pseudonocardiales</taxon>
        <taxon>Pseudonocardiaceae</taxon>
        <taxon>Saccharopolyspora</taxon>
    </lineage>
</organism>
<evidence type="ECO:0000259" key="5">
    <source>
        <dbReference type="PROSITE" id="PS51987"/>
    </source>
</evidence>
<proteinExistence type="inferred from homology"/>
<dbReference type="PANTHER" id="PTHR43785:SF12">
    <property type="entry name" value="TYPE-1 GLUTAMINE SYNTHETASE 2"/>
    <property type="match status" value="1"/>
</dbReference>
<dbReference type="InterPro" id="IPR014746">
    <property type="entry name" value="Gln_synth/guanido_kin_cat_dom"/>
</dbReference>
<reference evidence="6" key="1">
    <citation type="submission" date="2017-12" db="EMBL/GenBank/DDBJ databases">
        <title>Sequencing the genomes of 1000 Actinobacteria strains.</title>
        <authorList>
            <person name="Klenk H.-P."/>
        </authorList>
    </citation>
    <scope>NUCLEOTIDE SEQUENCE [LARGE SCALE GENOMIC DNA]</scope>
    <source>
        <strain evidence="6">DSM 44228</strain>
    </source>
</reference>
<sequence length="472" mass="49983">MVPFLRAPPDNVASMSERIPGAERAGLAGDVARLRGEGVEMVEMSFVDNAGNVRVKAVPLDRLVAAARYGVGASPCFETFTFDDAMVRGRYLGGPDGDLRLMPDLDRLVRLAALPGWAWAPADKFGQDGQPFVACQRAFAARQVRAAADAGLTALAAFEHEWALGAPDAEEFVPAFTGPGYGQVRLEATADYALELVAALREQGLDVQQFHPEYALGQLELSVAAKDPLGAADDALLVRHTVRAVSRRHGWRASFAPCLVPGGAGSGAHLHLSVHGADGNLLADGPGRYGLRPPGEAFLAGVLRELPALQAIGGGNPASFLRLEPSRWAGVWQVWGRETREAALRLITGTTGTEQWAANAEVKCFDATANPYLVVGAVLAAGLAGVREELRLPAEITGDPAALSDDERAAAAINRLPTNAAEAADALEESAVLADALGKELHDAMLTVRRAEAERFADTSPAELAALTRWRW</sequence>
<comment type="caution">
    <text evidence="6">The sequence shown here is derived from an EMBL/GenBank/DDBJ whole genome shotgun (WGS) entry which is preliminary data.</text>
</comment>
<dbReference type="EMBL" id="PJNB01000001">
    <property type="protein sequence ID" value="PKW15779.1"/>
    <property type="molecule type" value="Genomic_DNA"/>
</dbReference>
<gene>
    <name evidence="6" type="ORF">A8926_3540</name>
</gene>
<dbReference type="PROSITE" id="PS51987">
    <property type="entry name" value="GS_CATALYTIC"/>
    <property type="match status" value="1"/>
</dbReference>
<name>A0A2N3XYS8_SACSN</name>
<evidence type="ECO:0000256" key="3">
    <source>
        <dbReference type="PROSITE-ProRule" id="PRU01331"/>
    </source>
</evidence>
<keyword evidence="7" id="KW-1185">Reference proteome</keyword>